<organism evidence="1 2">
    <name type="scientific">Streptomyces javensis</name>
    <dbReference type="NCBI Taxonomy" id="114698"/>
    <lineage>
        <taxon>Bacteria</taxon>
        <taxon>Bacillati</taxon>
        <taxon>Actinomycetota</taxon>
        <taxon>Actinomycetes</taxon>
        <taxon>Kitasatosporales</taxon>
        <taxon>Streptomycetaceae</taxon>
        <taxon>Streptomyces</taxon>
        <taxon>Streptomyces violaceusniger group</taxon>
    </lineage>
</organism>
<gene>
    <name evidence="1" type="ORF">GCM10009579_62870</name>
</gene>
<evidence type="ECO:0000313" key="2">
    <source>
        <dbReference type="Proteomes" id="UP001500282"/>
    </source>
</evidence>
<dbReference type="EMBL" id="BAAAIH010000044">
    <property type="protein sequence ID" value="GAA1289964.1"/>
    <property type="molecule type" value="Genomic_DNA"/>
</dbReference>
<sequence length="80" mass="8126">MYGAKPPAAAAGFSEAEVFSETVPAFAAPLSANAVPPATTAAAVAPITLVVRLALRRCVLLIRCLPSLYGCGGLVVRATR</sequence>
<proteinExistence type="predicted"/>
<protein>
    <submittedName>
        <fullName evidence="1">Uncharacterized protein</fullName>
    </submittedName>
</protein>
<accession>A0ABN1X7E0</accession>
<evidence type="ECO:0000313" key="1">
    <source>
        <dbReference type="EMBL" id="GAA1289964.1"/>
    </source>
</evidence>
<reference evidence="1 2" key="1">
    <citation type="journal article" date="2019" name="Int. J. Syst. Evol. Microbiol.">
        <title>The Global Catalogue of Microorganisms (GCM) 10K type strain sequencing project: providing services to taxonomists for standard genome sequencing and annotation.</title>
        <authorList>
            <consortium name="The Broad Institute Genomics Platform"/>
            <consortium name="The Broad Institute Genome Sequencing Center for Infectious Disease"/>
            <person name="Wu L."/>
            <person name="Ma J."/>
        </authorList>
    </citation>
    <scope>NUCLEOTIDE SEQUENCE [LARGE SCALE GENOMIC DNA]</scope>
    <source>
        <strain evidence="1 2">JCM 11448</strain>
    </source>
</reference>
<name>A0ABN1X7E0_9ACTN</name>
<dbReference type="Proteomes" id="UP001500282">
    <property type="component" value="Unassembled WGS sequence"/>
</dbReference>
<keyword evidence="2" id="KW-1185">Reference proteome</keyword>
<comment type="caution">
    <text evidence="1">The sequence shown here is derived from an EMBL/GenBank/DDBJ whole genome shotgun (WGS) entry which is preliminary data.</text>
</comment>